<evidence type="ECO:0000256" key="9">
    <source>
        <dbReference type="ARBA" id="ARBA00022801"/>
    </source>
</evidence>
<organism evidence="13 14">
    <name type="scientific">Durio zibethinus</name>
    <name type="common">Durian</name>
    <dbReference type="NCBI Taxonomy" id="66656"/>
    <lineage>
        <taxon>Eukaryota</taxon>
        <taxon>Viridiplantae</taxon>
        <taxon>Streptophyta</taxon>
        <taxon>Embryophyta</taxon>
        <taxon>Tracheophyta</taxon>
        <taxon>Spermatophyta</taxon>
        <taxon>Magnoliopsida</taxon>
        <taxon>eudicotyledons</taxon>
        <taxon>Gunneridae</taxon>
        <taxon>Pentapetalae</taxon>
        <taxon>rosids</taxon>
        <taxon>malvids</taxon>
        <taxon>Malvales</taxon>
        <taxon>Malvaceae</taxon>
        <taxon>Helicteroideae</taxon>
        <taxon>Durio</taxon>
    </lineage>
</organism>
<reference evidence="14" key="1">
    <citation type="submission" date="2025-08" db="UniProtKB">
        <authorList>
            <consortium name="RefSeq"/>
        </authorList>
    </citation>
    <scope>IDENTIFICATION</scope>
    <source>
        <tissue evidence="14">Fruit stalk</tissue>
    </source>
</reference>
<dbReference type="NCBIfam" id="TIGR03413">
    <property type="entry name" value="GSH_gloB"/>
    <property type="match status" value="1"/>
</dbReference>
<dbReference type="AlphaFoldDB" id="A0A6P5X5W8"/>
<comment type="cofactor">
    <cofactor evidence="2">
        <name>Zn(2+)</name>
        <dbReference type="ChEBI" id="CHEBI:29105"/>
    </cofactor>
</comment>
<dbReference type="RefSeq" id="XP_022723072.1">
    <property type="nucleotide sequence ID" value="XM_022867337.1"/>
</dbReference>
<comment type="cofactor">
    <cofactor evidence="4">
        <name>Fe(3+)</name>
        <dbReference type="ChEBI" id="CHEBI:29034"/>
    </cofactor>
</comment>
<evidence type="ECO:0000256" key="1">
    <source>
        <dbReference type="ARBA" id="ARBA00001623"/>
    </source>
</evidence>
<dbReference type="InterPro" id="IPR017782">
    <property type="entry name" value="Hydroxyacylglutathione_Hdrlase"/>
</dbReference>
<comment type="cofactor">
    <cofactor evidence="3">
        <name>Fe(2+)</name>
        <dbReference type="ChEBI" id="CHEBI:29033"/>
    </cofactor>
</comment>
<evidence type="ECO:0000313" key="13">
    <source>
        <dbReference type="Proteomes" id="UP000515121"/>
    </source>
</evidence>
<dbReference type="InterPro" id="IPR050110">
    <property type="entry name" value="Glyoxalase_II_hydrolase"/>
</dbReference>
<keyword evidence="10" id="KW-0862">Zinc</keyword>
<comment type="similarity">
    <text evidence="6">Belongs to the metallo-beta-lactamase superfamily. Glyoxalase II family.</text>
</comment>
<evidence type="ECO:0000256" key="5">
    <source>
        <dbReference type="ARBA" id="ARBA00004963"/>
    </source>
</evidence>
<evidence type="ECO:0000259" key="12">
    <source>
        <dbReference type="SMART" id="SM00849"/>
    </source>
</evidence>
<evidence type="ECO:0000313" key="14">
    <source>
        <dbReference type="RefSeq" id="XP_022723072.1"/>
    </source>
</evidence>
<dbReference type="InterPro" id="IPR036866">
    <property type="entry name" value="RibonucZ/Hydroxyglut_hydro"/>
</dbReference>
<dbReference type="PANTHER" id="PTHR43705">
    <property type="entry name" value="HYDROXYACYLGLUTATHIONE HYDROLASE"/>
    <property type="match status" value="1"/>
</dbReference>
<dbReference type="GO" id="GO:0019243">
    <property type="term" value="P:methylglyoxal catabolic process to D-lactate via S-lactoyl-glutathione"/>
    <property type="evidence" value="ECO:0007669"/>
    <property type="project" value="InterPro"/>
</dbReference>
<dbReference type="GeneID" id="111280150"/>
<evidence type="ECO:0000256" key="7">
    <source>
        <dbReference type="ARBA" id="ARBA00011917"/>
    </source>
</evidence>
<sequence>MQTLAKASSAMASFPCSKVPCLRDNYAYLLHDVDTGTVGVVDPSEAVPIIDALSRKNRNLTYILNTHHHHDHTGGNVELKARYGAKVIGSGIDKDRIPGIDIVLNDGDTWMFAGHEVHVIETPGHTRGHISFYFPGSGAIFTGDTLFSLSCGKLFEGTPEQMLSSLQRIMSLPDDTNIYCGHEYTLSNSKFALSIEPKNEVLQAYAVHIAHLRNKGLPTIPTTLKMEKACNPFLRTSSTEIRQALDIPATANEAEVLGVIRQAKDNF</sequence>
<dbReference type="Pfam" id="PF00753">
    <property type="entry name" value="Lactamase_B"/>
    <property type="match status" value="1"/>
</dbReference>
<keyword evidence="8" id="KW-0479">Metal-binding</keyword>
<evidence type="ECO:0000256" key="8">
    <source>
        <dbReference type="ARBA" id="ARBA00022723"/>
    </source>
</evidence>
<dbReference type="InterPro" id="IPR032282">
    <property type="entry name" value="HAGH_C"/>
</dbReference>
<evidence type="ECO:0000256" key="10">
    <source>
        <dbReference type="ARBA" id="ARBA00022833"/>
    </source>
</evidence>
<dbReference type="Gene3D" id="3.60.15.10">
    <property type="entry name" value="Ribonuclease Z/Hydroxyacylglutathione hydrolase-like"/>
    <property type="match status" value="1"/>
</dbReference>
<dbReference type="CDD" id="cd07723">
    <property type="entry name" value="hydroxyacylglutathione_hydrolase_MBL-fold"/>
    <property type="match status" value="1"/>
</dbReference>
<dbReference type="InterPro" id="IPR001279">
    <property type="entry name" value="Metallo-B-lactamas"/>
</dbReference>
<evidence type="ECO:0000256" key="2">
    <source>
        <dbReference type="ARBA" id="ARBA00001947"/>
    </source>
</evidence>
<protein>
    <recommendedName>
        <fullName evidence="7">hydroxyacylglutathione hydrolase</fullName>
        <ecNumber evidence="7">3.1.2.6</ecNumber>
    </recommendedName>
    <alternativeName>
        <fullName evidence="11">Glyoxalase II</fullName>
    </alternativeName>
</protein>
<comment type="pathway">
    <text evidence="5">Secondary metabolite metabolism; methylglyoxal degradation; (R)-lactate from methylglyoxal: step 2/2.</text>
</comment>
<dbReference type="FunFam" id="3.60.15.10:FF:000019">
    <property type="entry name" value="Hydroxyacylglutathione hydrolase, mitochondrial"/>
    <property type="match status" value="1"/>
</dbReference>
<evidence type="ECO:0000256" key="4">
    <source>
        <dbReference type="ARBA" id="ARBA00001965"/>
    </source>
</evidence>
<keyword evidence="9 14" id="KW-0378">Hydrolase</keyword>
<dbReference type="Proteomes" id="UP000515121">
    <property type="component" value="Unplaced"/>
</dbReference>
<dbReference type="GO" id="GO:0004416">
    <property type="term" value="F:hydroxyacylglutathione hydrolase activity"/>
    <property type="evidence" value="ECO:0007669"/>
    <property type="project" value="UniProtKB-EC"/>
</dbReference>
<evidence type="ECO:0000256" key="3">
    <source>
        <dbReference type="ARBA" id="ARBA00001954"/>
    </source>
</evidence>
<dbReference type="PANTHER" id="PTHR43705:SF1">
    <property type="entry name" value="HYDROXYACYLGLUTATHIONE HYDROLASE GLOB"/>
    <property type="match status" value="1"/>
</dbReference>
<dbReference type="SMART" id="SM00849">
    <property type="entry name" value="Lactamase_B"/>
    <property type="match status" value="1"/>
</dbReference>
<dbReference type="EC" id="3.1.2.6" evidence="7"/>
<dbReference type="InterPro" id="IPR035680">
    <property type="entry name" value="Clx_II_MBL"/>
</dbReference>
<keyword evidence="13" id="KW-1185">Reference proteome</keyword>
<comment type="catalytic activity">
    <reaction evidence="1">
        <text>an S-(2-hydroxyacyl)glutathione + H2O = a 2-hydroxy carboxylate + glutathione + H(+)</text>
        <dbReference type="Rhea" id="RHEA:21864"/>
        <dbReference type="ChEBI" id="CHEBI:15377"/>
        <dbReference type="ChEBI" id="CHEBI:15378"/>
        <dbReference type="ChEBI" id="CHEBI:57925"/>
        <dbReference type="ChEBI" id="CHEBI:58896"/>
        <dbReference type="ChEBI" id="CHEBI:71261"/>
        <dbReference type="EC" id="3.1.2.6"/>
    </reaction>
</comment>
<dbReference type="HAMAP" id="MF_01374">
    <property type="entry name" value="Glyoxalase_2"/>
    <property type="match status" value="1"/>
</dbReference>
<evidence type="ECO:0000256" key="11">
    <source>
        <dbReference type="ARBA" id="ARBA00031044"/>
    </source>
</evidence>
<name>A0A6P5X5W8_DURZI</name>
<evidence type="ECO:0000256" key="6">
    <source>
        <dbReference type="ARBA" id="ARBA00006759"/>
    </source>
</evidence>
<proteinExistence type="inferred from homology"/>
<accession>A0A6P5X5W8</accession>
<gene>
    <name evidence="14" type="primary">LOC111280150</name>
</gene>
<dbReference type="PIRSF" id="PIRSF005457">
    <property type="entry name" value="Glx"/>
    <property type="match status" value="1"/>
</dbReference>
<feature type="domain" description="Metallo-beta-lactamase" evidence="12">
    <location>
        <begin position="24"/>
        <end position="182"/>
    </location>
</feature>
<dbReference type="GO" id="GO:0046872">
    <property type="term" value="F:metal ion binding"/>
    <property type="evidence" value="ECO:0007669"/>
    <property type="project" value="UniProtKB-KW"/>
</dbReference>
<dbReference type="Pfam" id="PF16123">
    <property type="entry name" value="HAGH_C"/>
    <property type="match status" value="1"/>
</dbReference>
<dbReference type="SUPFAM" id="SSF56281">
    <property type="entry name" value="Metallo-hydrolase/oxidoreductase"/>
    <property type="match status" value="1"/>
</dbReference>